<evidence type="ECO:0000313" key="1">
    <source>
        <dbReference type="EMBL" id="MDC8832927.1"/>
    </source>
</evidence>
<comment type="caution">
    <text evidence="1">The sequence shown here is derived from an EMBL/GenBank/DDBJ whole genome shotgun (WGS) entry which is preliminary data.</text>
</comment>
<dbReference type="Proteomes" id="UP001218788">
    <property type="component" value="Unassembled WGS sequence"/>
</dbReference>
<name>A0ABT5L9T6_9ALTE</name>
<dbReference type="EMBL" id="JAQQXP010000004">
    <property type="protein sequence ID" value="MDC8832927.1"/>
    <property type="molecule type" value="Genomic_DNA"/>
</dbReference>
<protein>
    <submittedName>
        <fullName evidence="1">Uncharacterized protein</fullName>
    </submittedName>
</protein>
<proteinExistence type="predicted"/>
<reference evidence="1 2" key="1">
    <citation type="submission" date="2022-10" db="EMBL/GenBank/DDBJ databases">
        <title>Alteromonas sp. chi3 Genome sequencing.</title>
        <authorList>
            <person name="Park S."/>
        </authorList>
    </citation>
    <scope>NUCLEOTIDE SEQUENCE [LARGE SCALE GENOMIC DNA]</scope>
    <source>
        <strain evidence="2">chi3</strain>
    </source>
</reference>
<keyword evidence="2" id="KW-1185">Reference proteome</keyword>
<dbReference type="RefSeq" id="WP_273642828.1">
    <property type="nucleotide sequence ID" value="NZ_JAQQXP010000004.1"/>
</dbReference>
<gene>
    <name evidence="1" type="ORF">OIK42_19410</name>
</gene>
<accession>A0ABT5L9T6</accession>
<evidence type="ECO:0000313" key="2">
    <source>
        <dbReference type="Proteomes" id="UP001218788"/>
    </source>
</evidence>
<sequence length="84" mass="9679">MKNFVVKLNIQTGEYEKNCTKLIVADNQEDAGNQAMLSECHGDLGESAEWTESGISDLFWEFHYSVYSVTEVKPEHYEILKLYI</sequence>
<organism evidence="1 2">
    <name type="scientific">Alteromonas gilva</name>
    <dbReference type="NCBI Taxonomy" id="2987522"/>
    <lineage>
        <taxon>Bacteria</taxon>
        <taxon>Pseudomonadati</taxon>
        <taxon>Pseudomonadota</taxon>
        <taxon>Gammaproteobacteria</taxon>
        <taxon>Alteromonadales</taxon>
        <taxon>Alteromonadaceae</taxon>
        <taxon>Alteromonas/Salinimonas group</taxon>
        <taxon>Alteromonas</taxon>
    </lineage>
</organism>